<keyword evidence="2" id="KW-1185">Reference proteome</keyword>
<dbReference type="Proteomes" id="UP001345219">
    <property type="component" value="Chromosome 4"/>
</dbReference>
<gene>
    <name evidence="1" type="ORF">SAY87_003917</name>
</gene>
<proteinExistence type="predicted"/>
<name>A0AAN7JN52_9MYRT</name>
<sequence>MLQESKVPEHASAGAFVVAPEDGNLIWDPLGGRRMDVELNDYPGSGANNRHTPFPQFGRGCIDC</sequence>
<dbReference type="AlphaFoldDB" id="A0AAN7JN52"/>
<evidence type="ECO:0000313" key="1">
    <source>
        <dbReference type="EMBL" id="KAK4750435.1"/>
    </source>
</evidence>
<comment type="caution">
    <text evidence="1">The sequence shown here is derived from an EMBL/GenBank/DDBJ whole genome shotgun (WGS) entry which is preliminary data.</text>
</comment>
<reference evidence="1 2" key="1">
    <citation type="journal article" date="2023" name="Hortic Res">
        <title>Pangenome of water caltrop reveals structural variations and asymmetric subgenome divergence after allopolyploidization.</title>
        <authorList>
            <person name="Zhang X."/>
            <person name="Chen Y."/>
            <person name="Wang L."/>
            <person name="Yuan Y."/>
            <person name="Fang M."/>
            <person name="Shi L."/>
            <person name="Lu R."/>
            <person name="Comes H.P."/>
            <person name="Ma Y."/>
            <person name="Chen Y."/>
            <person name="Huang G."/>
            <person name="Zhou Y."/>
            <person name="Zheng Z."/>
            <person name="Qiu Y."/>
        </authorList>
    </citation>
    <scope>NUCLEOTIDE SEQUENCE [LARGE SCALE GENOMIC DNA]</scope>
    <source>
        <tissue evidence="1">Roots</tissue>
    </source>
</reference>
<accession>A0AAN7JN52</accession>
<organism evidence="1 2">
    <name type="scientific">Trapa incisa</name>
    <dbReference type="NCBI Taxonomy" id="236973"/>
    <lineage>
        <taxon>Eukaryota</taxon>
        <taxon>Viridiplantae</taxon>
        <taxon>Streptophyta</taxon>
        <taxon>Embryophyta</taxon>
        <taxon>Tracheophyta</taxon>
        <taxon>Spermatophyta</taxon>
        <taxon>Magnoliopsida</taxon>
        <taxon>eudicotyledons</taxon>
        <taxon>Gunneridae</taxon>
        <taxon>Pentapetalae</taxon>
        <taxon>rosids</taxon>
        <taxon>malvids</taxon>
        <taxon>Myrtales</taxon>
        <taxon>Lythraceae</taxon>
        <taxon>Trapa</taxon>
    </lineage>
</organism>
<dbReference type="PANTHER" id="PTHR33474">
    <property type="entry name" value="TRANSMEMBRANE PROTEIN"/>
    <property type="match status" value="1"/>
</dbReference>
<dbReference type="PANTHER" id="PTHR33474:SF2">
    <property type="entry name" value="TRANSMEMBRANE PROTEIN"/>
    <property type="match status" value="1"/>
</dbReference>
<protein>
    <submittedName>
        <fullName evidence="1">Uncharacterized protein</fullName>
    </submittedName>
</protein>
<dbReference type="EMBL" id="JAXIOK010000017">
    <property type="protein sequence ID" value="KAK4750435.1"/>
    <property type="molecule type" value="Genomic_DNA"/>
</dbReference>
<evidence type="ECO:0000313" key="2">
    <source>
        <dbReference type="Proteomes" id="UP001345219"/>
    </source>
</evidence>